<dbReference type="EMBL" id="BOON01000032">
    <property type="protein sequence ID" value="GII23930.1"/>
    <property type="molecule type" value="Genomic_DNA"/>
</dbReference>
<accession>A0A8J3X110</accession>
<comment type="caution">
    <text evidence="3">The sequence shown here is derived from an EMBL/GenBank/DDBJ whole genome shotgun (WGS) entry which is preliminary data.</text>
</comment>
<evidence type="ECO:0000313" key="3">
    <source>
        <dbReference type="EMBL" id="GII23930.1"/>
    </source>
</evidence>
<feature type="transmembrane region" description="Helical" evidence="2">
    <location>
        <begin position="46"/>
        <end position="66"/>
    </location>
</feature>
<gene>
    <name evidence="3" type="ORF">Pme01_35270</name>
</gene>
<protein>
    <recommendedName>
        <fullName evidence="5">Serine hydrolase</fullName>
    </recommendedName>
</protein>
<sequence>MNNPRWDGPPRPTSPQRPRGTVYRSAAAATPSTRTPQRRRRLPGRLALVAVLLACVGTAGVVVAGHRLSAAAHAGRGGVPAGSAASTAAAGAPVLTPRTVDVSVDGFLSWSLLDRRTGAISGSANHADATSSTESMIKVWIAADYLRQQAAGGGTPTQQRLAELTTMIRDSDDLAAEDIYRLDGGNAVVSRMISTCGLTGTTAVNGWWSRTQVTADDAARLGLCVADGRAAGRTWTPWILTQMRQVRGEGRFGVVDALPASTAATTAIKNGWTLINADGSWHVACLAVQDRWVLSVLTRYDGSRGLSYGAGVCADVTRQLMTDS</sequence>
<dbReference type="AlphaFoldDB" id="A0A8J3X110"/>
<dbReference type="RefSeq" id="WP_239088290.1">
    <property type="nucleotide sequence ID" value="NZ_BOON01000032.1"/>
</dbReference>
<organism evidence="3 4">
    <name type="scientific">Planosporangium mesophilum</name>
    <dbReference type="NCBI Taxonomy" id="689768"/>
    <lineage>
        <taxon>Bacteria</taxon>
        <taxon>Bacillati</taxon>
        <taxon>Actinomycetota</taxon>
        <taxon>Actinomycetes</taxon>
        <taxon>Micromonosporales</taxon>
        <taxon>Micromonosporaceae</taxon>
        <taxon>Planosporangium</taxon>
    </lineage>
</organism>
<name>A0A8J3X110_9ACTN</name>
<keyword evidence="2" id="KW-1133">Transmembrane helix</keyword>
<reference evidence="3" key="1">
    <citation type="submission" date="2021-01" db="EMBL/GenBank/DDBJ databases">
        <title>Whole genome shotgun sequence of Planosporangium mesophilum NBRC 109066.</title>
        <authorList>
            <person name="Komaki H."/>
            <person name="Tamura T."/>
        </authorList>
    </citation>
    <scope>NUCLEOTIDE SEQUENCE</scope>
    <source>
        <strain evidence="3">NBRC 109066</strain>
    </source>
</reference>
<feature type="compositionally biased region" description="Low complexity" evidence="1">
    <location>
        <begin position="26"/>
        <end position="35"/>
    </location>
</feature>
<evidence type="ECO:0000256" key="1">
    <source>
        <dbReference type="SAM" id="MobiDB-lite"/>
    </source>
</evidence>
<evidence type="ECO:0000313" key="4">
    <source>
        <dbReference type="Proteomes" id="UP000599074"/>
    </source>
</evidence>
<keyword evidence="4" id="KW-1185">Reference proteome</keyword>
<dbReference type="Proteomes" id="UP000599074">
    <property type="component" value="Unassembled WGS sequence"/>
</dbReference>
<proteinExistence type="predicted"/>
<evidence type="ECO:0000256" key="2">
    <source>
        <dbReference type="SAM" id="Phobius"/>
    </source>
</evidence>
<feature type="region of interest" description="Disordered" evidence="1">
    <location>
        <begin position="1"/>
        <end position="41"/>
    </location>
</feature>
<keyword evidence="2" id="KW-0472">Membrane</keyword>
<keyword evidence="2" id="KW-0812">Transmembrane</keyword>
<dbReference type="InterPro" id="IPR012338">
    <property type="entry name" value="Beta-lactam/transpept-like"/>
</dbReference>
<evidence type="ECO:0008006" key="5">
    <source>
        <dbReference type="Google" id="ProtNLM"/>
    </source>
</evidence>
<dbReference type="Gene3D" id="3.40.710.10">
    <property type="entry name" value="DD-peptidase/beta-lactamase superfamily"/>
    <property type="match status" value="1"/>
</dbReference>
<dbReference type="SUPFAM" id="SSF56601">
    <property type="entry name" value="beta-lactamase/transpeptidase-like"/>
    <property type="match status" value="1"/>
</dbReference>